<organism evidence="1 2">
    <name type="scientific">Candidatus Lambdaproteobacteria bacterium RIFOXYD2_FULL_50_16</name>
    <dbReference type="NCBI Taxonomy" id="1817772"/>
    <lineage>
        <taxon>Bacteria</taxon>
        <taxon>Pseudomonadati</taxon>
        <taxon>Pseudomonadota</taxon>
        <taxon>Candidatus Lambdaproteobacteria</taxon>
    </lineage>
</organism>
<sequence length="284" mass="32539">MILYRASEQRLADWSLSQSGPLGLFPKTKGYVLDFCLHYPESGTRPYFLVRARLEEQTYYLLPIGSQVEPKLAPSLIKLEQHCDQLVLLSDQANLEKLLKIEKKRLVLSLTQSQMELAQGDFLDPRLEFRLIKNQQAPESLPALAPLIPWFLDEEIQLVQIFMALFRGLNQAWWAGQTSVRLEELYSGVLPLFLHLSRSNRKEVAGQLTNELTELCLGPLRGWLEVELFKKKPQSQPFWRARFLNPAGERTANLQALRAQSQALQALKTGAGQMSYYDQEIEPL</sequence>
<name>A0A1F6GAG3_9PROT</name>
<comment type="caution">
    <text evidence="1">The sequence shown here is derived from an EMBL/GenBank/DDBJ whole genome shotgun (WGS) entry which is preliminary data.</text>
</comment>
<proteinExistence type="predicted"/>
<gene>
    <name evidence="1" type="ORF">A2527_07955</name>
</gene>
<evidence type="ECO:0000313" key="1">
    <source>
        <dbReference type="EMBL" id="OGG95100.1"/>
    </source>
</evidence>
<dbReference type="Proteomes" id="UP000178449">
    <property type="component" value="Unassembled WGS sequence"/>
</dbReference>
<accession>A0A1F6GAG3</accession>
<reference evidence="1 2" key="1">
    <citation type="journal article" date="2016" name="Nat. Commun.">
        <title>Thousands of microbial genomes shed light on interconnected biogeochemical processes in an aquifer system.</title>
        <authorList>
            <person name="Anantharaman K."/>
            <person name="Brown C.T."/>
            <person name="Hug L.A."/>
            <person name="Sharon I."/>
            <person name="Castelle C.J."/>
            <person name="Probst A.J."/>
            <person name="Thomas B.C."/>
            <person name="Singh A."/>
            <person name="Wilkins M.J."/>
            <person name="Karaoz U."/>
            <person name="Brodie E.L."/>
            <person name="Williams K.H."/>
            <person name="Hubbard S.S."/>
            <person name="Banfield J.F."/>
        </authorList>
    </citation>
    <scope>NUCLEOTIDE SEQUENCE [LARGE SCALE GENOMIC DNA]</scope>
</reference>
<dbReference type="STRING" id="1817772.A2527_07955"/>
<evidence type="ECO:0000313" key="2">
    <source>
        <dbReference type="Proteomes" id="UP000178449"/>
    </source>
</evidence>
<dbReference type="AlphaFoldDB" id="A0A1F6GAG3"/>
<protein>
    <submittedName>
        <fullName evidence="1">Uncharacterized protein</fullName>
    </submittedName>
</protein>
<dbReference type="EMBL" id="MFNE01000026">
    <property type="protein sequence ID" value="OGG95100.1"/>
    <property type="molecule type" value="Genomic_DNA"/>
</dbReference>